<dbReference type="AlphaFoldDB" id="A0AAE1EQT8"/>
<evidence type="ECO:0000256" key="3">
    <source>
        <dbReference type="ARBA" id="ARBA00018915"/>
    </source>
</evidence>
<dbReference type="Pfam" id="PF04969">
    <property type="entry name" value="CS"/>
    <property type="match status" value="1"/>
</dbReference>
<keyword evidence="5" id="KW-0539">Nucleus</keyword>
<dbReference type="InterPro" id="IPR037895">
    <property type="entry name" value="NUDCD1"/>
</dbReference>
<dbReference type="PANTHER" id="PTHR21664">
    <property type="entry name" value="CHRONIC MYELOGENOUS LEUKEMIA TUMOR ANTIGEN 66"/>
    <property type="match status" value="1"/>
</dbReference>
<comment type="caution">
    <text evidence="7">The sequence shown here is derived from an EMBL/GenBank/DDBJ whole genome shotgun (WGS) entry which is preliminary data.</text>
</comment>
<evidence type="ECO:0000313" key="7">
    <source>
        <dbReference type="EMBL" id="KAK3859696.1"/>
    </source>
</evidence>
<evidence type="ECO:0000256" key="4">
    <source>
        <dbReference type="ARBA" id="ARBA00022490"/>
    </source>
</evidence>
<gene>
    <name evidence="7" type="ORF">Pcinc_034215</name>
</gene>
<comment type="subcellular location">
    <subcellularLocation>
        <location evidence="2">Cytoplasm</location>
    </subcellularLocation>
    <subcellularLocation>
        <location evidence="1">Nucleus</location>
    </subcellularLocation>
</comment>
<evidence type="ECO:0000256" key="2">
    <source>
        <dbReference type="ARBA" id="ARBA00004496"/>
    </source>
</evidence>
<organism evidence="7 8">
    <name type="scientific">Petrolisthes cinctipes</name>
    <name type="common">Flat porcelain crab</name>
    <dbReference type="NCBI Taxonomy" id="88211"/>
    <lineage>
        <taxon>Eukaryota</taxon>
        <taxon>Metazoa</taxon>
        <taxon>Ecdysozoa</taxon>
        <taxon>Arthropoda</taxon>
        <taxon>Crustacea</taxon>
        <taxon>Multicrustacea</taxon>
        <taxon>Malacostraca</taxon>
        <taxon>Eumalacostraca</taxon>
        <taxon>Eucarida</taxon>
        <taxon>Decapoda</taxon>
        <taxon>Pleocyemata</taxon>
        <taxon>Anomura</taxon>
        <taxon>Galatheoidea</taxon>
        <taxon>Porcellanidae</taxon>
        <taxon>Petrolisthes</taxon>
    </lineage>
</organism>
<dbReference type="CDD" id="cd06467">
    <property type="entry name" value="p23_NUDC_like"/>
    <property type="match status" value="1"/>
</dbReference>
<accession>A0AAE1EQT8</accession>
<keyword evidence="8" id="KW-1185">Reference proteome</keyword>
<dbReference type="SUPFAM" id="SSF49764">
    <property type="entry name" value="HSP20-like chaperones"/>
    <property type="match status" value="1"/>
</dbReference>
<proteinExistence type="predicted"/>
<name>A0AAE1EQT8_PETCI</name>
<dbReference type="PROSITE" id="PS51203">
    <property type="entry name" value="CS"/>
    <property type="match status" value="1"/>
</dbReference>
<protein>
    <recommendedName>
        <fullName evidence="3">NudC domain-containing protein 1</fullName>
    </recommendedName>
</protein>
<keyword evidence="4" id="KW-0963">Cytoplasm</keyword>
<dbReference type="PANTHER" id="PTHR21664:SF1">
    <property type="entry name" value="NUDC DOMAIN-CONTAINING PROTEIN 1"/>
    <property type="match status" value="1"/>
</dbReference>
<evidence type="ECO:0000313" key="8">
    <source>
        <dbReference type="Proteomes" id="UP001286313"/>
    </source>
</evidence>
<reference evidence="7" key="1">
    <citation type="submission" date="2023-10" db="EMBL/GenBank/DDBJ databases">
        <title>Genome assemblies of two species of porcelain crab, Petrolisthes cinctipes and Petrolisthes manimaculis (Anomura: Porcellanidae).</title>
        <authorList>
            <person name="Angst P."/>
        </authorList>
    </citation>
    <scope>NUCLEOTIDE SEQUENCE</scope>
    <source>
        <strain evidence="7">PB745_01</strain>
        <tissue evidence="7">Gill</tissue>
    </source>
</reference>
<dbReference type="Gene3D" id="2.60.40.790">
    <property type="match status" value="1"/>
</dbReference>
<sequence>MAKIISLTPDSKLMNPDFEGYKLYYDADVTTYKQPVLEGVEVSPSGPTCYLGTRLKALHNHLFPDPFHLSSVYYFTSRGHLIKSGYSQDCHLSGNEVVWQADLTDEKTTPEQEEDEGGAQYHATVSFPGADLALVSNGRGSLHLLHTADRTTPTTHSWRVDYEVEIERGVLLQSCVRSTKAENGERADKNPDGNRVIECVVLSITTPAALLSNPQYTVVDKQLTNTKAVSLHLLTWLNLTYNGSTWKVSRERTVAGEGDIHYCSIDGSGTGLIVLAHKNYSFVGDSECPIIKPNNSDEKTNDEEELPKYIFMQTDEDVTVWMCVGEVVKEDVCVKVTSGELSVKVKERDILHAHFTEAALHQLSTWTIDGDGRLEIVLPKVLEGERWESLFMESELIGEEVKEQHLQLNKRLAHLTSDQWNPDPSSEAPVYDPGELEACDQAREELTLTHLHGSTHTPIALVHLGPTQHLFNAQIESLAGPAFCLRHDVDALLWQPRVCSEGQVTYTHVATYDAFGYVRASKTSAKFTCASSDLSYVAVADTHTHVYVFCQPGCVGGGELRNRKSGRQLERVARQLVISLKNHDPILGLHTAPGSLYVLTATTLYLYCIPTAL</sequence>
<dbReference type="GO" id="GO:0005634">
    <property type="term" value="C:nucleus"/>
    <property type="evidence" value="ECO:0007669"/>
    <property type="project" value="UniProtKB-SubCell"/>
</dbReference>
<evidence type="ECO:0000259" key="6">
    <source>
        <dbReference type="PROSITE" id="PS51203"/>
    </source>
</evidence>
<dbReference type="GO" id="GO:0005737">
    <property type="term" value="C:cytoplasm"/>
    <property type="evidence" value="ECO:0007669"/>
    <property type="project" value="UniProtKB-SubCell"/>
</dbReference>
<dbReference type="EMBL" id="JAWQEG010004952">
    <property type="protein sequence ID" value="KAK3859696.1"/>
    <property type="molecule type" value="Genomic_DNA"/>
</dbReference>
<evidence type="ECO:0000256" key="5">
    <source>
        <dbReference type="ARBA" id="ARBA00023242"/>
    </source>
</evidence>
<feature type="domain" description="CS" evidence="6">
    <location>
        <begin position="304"/>
        <end position="391"/>
    </location>
</feature>
<dbReference type="Proteomes" id="UP001286313">
    <property type="component" value="Unassembled WGS sequence"/>
</dbReference>
<dbReference type="InterPro" id="IPR007052">
    <property type="entry name" value="CS_dom"/>
</dbReference>
<dbReference type="InterPro" id="IPR008978">
    <property type="entry name" value="HSP20-like_chaperone"/>
</dbReference>
<evidence type="ECO:0000256" key="1">
    <source>
        <dbReference type="ARBA" id="ARBA00004123"/>
    </source>
</evidence>